<reference evidence="2 3" key="1">
    <citation type="submission" date="2019-07" db="EMBL/GenBank/DDBJ databases">
        <title>Whole genome shotgun sequence of Aneurinibacillus danicus NBRC 102444.</title>
        <authorList>
            <person name="Hosoyama A."/>
            <person name="Uohara A."/>
            <person name="Ohji S."/>
            <person name="Ichikawa N."/>
        </authorList>
    </citation>
    <scope>NUCLEOTIDE SEQUENCE [LARGE SCALE GENOMIC DNA]</scope>
    <source>
        <strain evidence="2 3">NBRC 102444</strain>
    </source>
</reference>
<dbReference type="InterPro" id="IPR014617">
    <property type="entry name" value="YphA_Bacsu"/>
</dbReference>
<sequence>MNPGYLSAFCLLLIAVLAWMGLLDGLLSRLQIRLRTFYALLFAHYLASGWYIPFGPYITLSVGTFLLPIVFFLFLWGRQERESRNYSFAAALLAGVTLFLLRYIIRLDPVLHVVDEVYLVAGVAVVLTVVMSRQADQALIIMGLGLCLMEIVTQVLVYSSVNAVTLGEFAFRDALVFSLLTGLLVHAAVFRCIDASGALARKVLVRRSR</sequence>
<dbReference type="Pfam" id="PF24124">
    <property type="entry name" value="YphA"/>
    <property type="match status" value="1"/>
</dbReference>
<feature type="transmembrane region" description="Helical" evidence="1">
    <location>
        <begin position="138"/>
        <end position="157"/>
    </location>
</feature>
<dbReference type="EMBL" id="BJXX01000052">
    <property type="protein sequence ID" value="GEN33717.1"/>
    <property type="molecule type" value="Genomic_DNA"/>
</dbReference>
<organism evidence="2 3">
    <name type="scientific">Aneurinibacillus danicus</name>
    <dbReference type="NCBI Taxonomy" id="267746"/>
    <lineage>
        <taxon>Bacteria</taxon>
        <taxon>Bacillati</taxon>
        <taxon>Bacillota</taxon>
        <taxon>Bacilli</taxon>
        <taxon>Bacillales</taxon>
        <taxon>Paenibacillaceae</taxon>
        <taxon>Aneurinibacillus group</taxon>
        <taxon>Aneurinibacillus</taxon>
    </lineage>
</organism>
<dbReference type="Proteomes" id="UP000321157">
    <property type="component" value="Unassembled WGS sequence"/>
</dbReference>
<protein>
    <submittedName>
        <fullName evidence="2">Uncharacterized protein</fullName>
    </submittedName>
</protein>
<feature type="transmembrane region" description="Helical" evidence="1">
    <location>
        <begin position="34"/>
        <end position="52"/>
    </location>
</feature>
<dbReference type="AlphaFoldDB" id="A0A511V485"/>
<feature type="transmembrane region" description="Helical" evidence="1">
    <location>
        <begin position="58"/>
        <end position="76"/>
    </location>
</feature>
<accession>A0A511V485</accession>
<keyword evidence="1" id="KW-0472">Membrane</keyword>
<dbReference type="RefSeq" id="WP_146809042.1">
    <property type="nucleotide sequence ID" value="NZ_BJXX01000052.1"/>
</dbReference>
<evidence type="ECO:0000313" key="2">
    <source>
        <dbReference type="EMBL" id="GEN33717.1"/>
    </source>
</evidence>
<feature type="transmembrane region" description="Helical" evidence="1">
    <location>
        <begin position="111"/>
        <end position="131"/>
    </location>
</feature>
<name>A0A511V485_9BACL</name>
<keyword evidence="3" id="KW-1185">Reference proteome</keyword>
<feature type="transmembrane region" description="Helical" evidence="1">
    <location>
        <begin position="6"/>
        <end position="27"/>
    </location>
</feature>
<evidence type="ECO:0000256" key="1">
    <source>
        <dbReference type="SAM" id="Phobius"/>
    </source>
</evidence>
<feature type="transmembrane region" description="Helical" evidence="1">
    <location>
        <begin position="88"/>
        <end position="105"/>
    </location>
</feature>
<keyword evidence="1" id="KW-1133">Transmembrane helix</keyword>
<proteinExistence type="predicted"/>
<dbReference type="OrthoDB" id="2475620at2"/>
<feature type="transmembrane region" description="Helical" evidence="1">
    <location>
        <begin position="177"/>
        <end position="200"/>
    </location>
</feature>
<comment type="caution">
    <text evidence="2">The sequence shown here is derived from an EMBL/GenBank/DDBJ whole genome shotgun (WGS) entry which is preliminary data.</text>
</comment>
<gene>
    <name evidence="2" type="ORF">ADA01nite_11770</name>
</gene>
<evidence type="ECO:0000313" key="3">
    <source>
        <dbReference type="Proteomes" id="UP000321157"/>
    </source>
</evidence>
<keyword evidence="1" id="KW-0812">Transmembrane</keyword>